<organism evidence="2">
    <name type="scientific">viral metagenome</name>
    <dbReference type="NCBI Taxonomy" id="1070528"/>
    <lineage>
        <taxon>unclassified sequences</taxon>
        <taxon>metagenomes</taxon>
        <taxon>organismal metagenomes</taxon>
    </lineage>
</organism>
<evidence type="ECO:0000313" key="2">
    <source>
        <dbReference type="EMBL" id="QHT91297.1"/>
    </source>
</evidence>
<sequence length="340" mass="39773">MNQDLMKLLQKESMLPKPSEEICKKINGLTGLLEIQGINNWRTLDTKPEIHIYNRIHKSNSYDSTSSGNSFRNLHHVVSQESISKSRTPLKSATSSPRYNSKFRNSDIEVNDKILNTIILSKLNKFSESTYNEIRDFLYQILGSSDHSNEEFIKEFMNLVFEKAAREEIFCPLYAKLLSEISEKHPVILVEMNKLHENYLEIFKECDEDTGKDYNGFVKKNSEKKYRLGYSQFLAELIMLRILSSDKILQIFTIIIEQIHMKGKEKDQTSLIEEYINCLLRITKVLRKRTEEFFIQIRSTLEPIILEAKTIIDTNRLEYISVSPKSKFLFMDIQDFIKGL</sequence>
<dbReference type="InterPro" id="IPR016024">
    <property type="entry name" value="ARM-type_fold"/>
</dbReference>
<name>A0A6C0IHA7_9ZZZZ</name>
<protein>
    <recommendedName>
        <fullName evidence="3">MIF4G domain-containing protein</fullName>
    </recommendedName>
</protein>
<dbReference type="EMBL" id="MN740165">
    <property type="protein sequence ID" value="QHT91297.1"/>
    <property type="molecule type" value="Genomic_DNA"/>
</dbReference>
<evidence type="ECO:0000256" key="1">
    <source>
        <dbReference type="SAM" id="MobiDB-lite"/>
    </source>
</evidence>
<dbReference type="AlphaFoldDB" id="A0A6C0IHA7"/>
<accession>A0A6C0IHA7</accession>
<feature type="compositionally biased region" description="Polar residues" evidence="1">
    <location>
        <begin position="79"/>
        <end position="99"/>
    </location>
</feature>
<evidence type="ECO:0008006" key="3">
    <source>
        <dbReference type="Google" id="ProtNLM"/>
    </source>
</evidence>
<reference evidence="2" key="1">
    <citation type="journal article" date="2020" name="Nature">
        <title>Giant virus diversity and host interactions through global metagenomics.</title>
        <authorList>
            <person name="Schulz F."/>
            <person name="Roux S."/>
            <person name="Paez-Espino D."/>
            <person name="Jungbluth S."/>
            <person name="Walsh D.A."/>
            <person name="Denef V.J."/>
            <person name="McMahon K.D."/>
            <person name="Konstantinidis K.T."/>
            <person name="Eloe-Fadrosh E.A."/>
            <person name="Kyrpides N.C."/>
            <person name="Woyke T."/>
        </authorList>
    </citation>
    <scope>NUCLEOTIDE SEQUENCE</scope>
    <source>
        <strain evidence="2">GVMAG-M-3300023184-77</strain>
    </source>
</reference>
<dbReference type="SUPFAM" id="SSF48371">
    <property type="entry name" value="ARM repeat"/>
    <property type="match status" value="1"/>
</dbReference>
<proteinExistence type="predicted"/>
<dbReference type="Gene3D" id="1.25.40.180">
    <property type="match status" value="1"/>
</dbReference>
<feature type="region of interest" description="Disordered" evidence="1">
    <location>
        <begin position="78"/>
        <end position="99"/>
    </location>
</feature>